<accession>A0A8J5QFF4</accession>
<dbReference type="PROSITE" id="PS50082">
    <property type="entry name" value="WD_REPEATS_2"/>
    <property type="match status" value="1"/>
</dbReference>
<dbReference type="Pfam" id="PF00400">
    <property type="entry name" value="WD40"/>
    <property type="match status" value="2"/>
</dbReference>
<dbReference type="SMART" id="SM00320">
    <property type="entry name" value="WD40"/>
    <property type="match status" value="3"/>
</dbReference>
<dbReference type="Proteomes" id="UP000694255">
    <property type="component" value="Unassembled WGS sequence"/>
</dbReference>
<evidence type="ECO:0000256" key="3">
    <source>
        <dbReference type="PROSITE-ProRule" id="PRU00221"/>
    </source>
</evidence>
<dbReference type="OrthoDB" id="10262475at2759"/>
<protein>
    <submittedName>
        <fullName evidence="4">BUB3</fullName>
    </submittedName>
</protein>
<sequence>MTIANHFVELDSHTKSLDIISDIKFSPFNQLAVSTWDNEILLYDCKNFLEPHEPPTKDPVAIIKTDDTPLCLLYTPLNQTFAGVLDGTVRILDFENMKLGSNIASEASNDEIGGGINNICNVEPLNAIACSSFNGKLQLLDPRQVKPIQVIPSTSPRQKITAMDTSDKFITCAMNANKIEIYDFRNLHQAMETREVGLKYQVKDLKTFPNNQGFALSTIDGRVSIEYFDSSPEVQQNKRFTFKCHRHQDSFTGADLVYPVNSIAFHKTYTSTLFTAGSDGTVCLWDCDKKKRMRQYPKFLSHEGEPESVVKIGLSKGDELIAVATSDDNYMRRRRLSESESSRAPSRIYIKCIGETECMPKRAT</sequence>
<dbReference type="RefSeq" id="XP_049263763.1">
    <property type="nucleotide sequence ID" value="XM_049406716.1"/>
</dbReference>
<keyword evidence="5" id="KW-1185">Reference proteome</keyword>
<keyword evidence="1 3" id="KW-0853">WD repeat</keyword>
<dbReference type="InterPro" id="IPR001680">
    <property type="entry name" value="WD40_rpt"/>
</dbReference>
<evidence type="ECO:0000313" key="4">
    <source>
        <dbReference type="EMBL" id="KAG7663531.1"/>
    </source>
</evidence>
<dbReference type="AlphaFoldDB" id="A0A8J5QFF4"/>
<dbReference type="EMBL" id="JAGSYN010000135">
    <property type="protein sequence ID" value="KAG7663531.1"/>
    <property type="molecule type" value="Genomic_DNA"/>
</dbReference>
<evidence type="ECO:0000256" key="2">
    <source>
        <dbReference type="ARBA" id="ARBA00022737"/>
    </source>
</evidence>
<keyword evidence="2" id="KW-0677">Repeat</keyword>
<dbReference type="PANTHER" id="PTHR10971">
    <property type="entry name" value="MRNA EXPORT FACTOR AND BUB3"/>
    <property type="match status" value="1"/>
</dbReference>
<feature type="repeat" description="WD" evidence="3">
    <location>
        <begin position="260"/>
        <end position="295"/>
    </location>
</feature>
<proteinExistence type="predicted"/>
<reference evidence="4 5" key="1">
    <citation type="journal article" date="2021" name="DNA Res.">
        <title>Genome analysis of Candida subhashii reveals its hybrid nature and dual mitochondrial genome conformations.</title>
        <authorList>
            <person name="Mixao V."/>
            <person name="Hegedusova E."/>
            <person name="Saus E."/>
            <person name="Pryszcz L.P."/>
            <person name="Cillingova A."/>
            <person name="Nosek J."/>
            <person name="Gabaldon T."/>
        </authorList>
    </citation>
    <scope>NUCLEOTIDE SEQUENCE [LARGE SCALE GENOMIC DNA]</scope>
    <source>
        <strain evidence="4 5">CBS 10753</strain>
    </source>
</reference>
<name>A0A8J5QFF4_9ASCO</name>
<comment type="caution">
    <text evidence="4">The sequence shown here is derived from an EMBL/GenBank/DDBJ whole genome shotgun (WGS) entry which is preliminary data.</text>
</comment>
<dbReference type="GeneID" id="73469716"/>
<gene>
    <name evidence="4" type="ORF">J8A68_002915</name>
</gene>
<evidence type="ECO:0000313" key="5">
    <source>
        <dbReference type="Proteomes" id="UP000694255"/>
    </source>
</evidence>
<organism evidence="4 5">
    <name type="scientific">[Candida] subhashii</name>
    <dbReference type="NCBI Taxonomy" id="561895"/>
    <lineage>
        <taxon>Eukaryota</taxon>
        <taxon>Fungi</taxon>
        <taxon>Dikarya</taxon>
        <taxon>Ascomycota</taxon>
        <taxon>Saccharomycotina</taxon>
        <taxon>Pichiomycetes</taxon>
        <taxon>Debaryomycetaceae</taxon>
        <taxon>Spathaspora</taxon>
    </lineage>
</organism>
<evidence type="ECO:0000256" key="1">
    <source>
        <dbReference type="ARBA" id="ARBA00022574"/>
    </source>
</evidence>